<keyword evidence="3" id="KW-1185">Reference proteome</keyword>
<dbReference type="STRING" id="321763.SAMN04488692_1131"/>
<dbReference type="Pfam" id="PF01609">
    <property type="entry name" value="DDE_Tnp_1"/>
    <property type="match status" value="1"/>
</dbReference>
<dbReference type="AlphaFoldDB" id="A0A1G9PGY8"/>
<evidence type="ECO:0000313" key="2">
    <source>
        <dbReference type="EMBL" id="SDL97415.1"/>
    </source>
</evidence>
<protein>
    <submittedName>
        <fullName evidence="2">Transposase DDE domain-containing protein</fullName>
    </submittedName>
</protein>
<dbReference type="InterPro" id="IPR002559">
    <property type="entry name" value="Transposase_11"/>
</dbReference>
<reference evidence="2 3" key="1">
    <citation type="submission" date="2016-10" db="EMBL/GenBank/DDBJ databases">
        <authorList>
            <person name="de Groot N.N."/>
        </authorList>
    </citation>
    <scope>NUCLEOTIDE SEQUENCE [LARGE SCALE GENOMIC DNA]</scope>
    <source>
        <strain evidence="2 3">SLAS-1</strain>
    </source>
</reference>
<dbReference type="GO" id="GO:0003677">
    <property type="term" value="F:DNA binding"/>
    <property type="evidence" value="ECO:0007669"/>
    <property type="project" value="InterPro"/>
</dbReference>
<organism evidence="2 3">
    <name type="scientific">Halarsenatibacter silvermanii</name>
    <dbReference type="NCBI Taxonomy" id="321763"/>
    <lineage>
        <taxon>Bacteria</taxon>
        <taxon>Bacillati</taxon>
        <taxon>Bacillota</taxon>
        <taxon>Clostridia</taxon>
        <taxon>Halanaerobiales</taxon>
        <taxon>Halarsenatibacteraceae</taxon>
        <taxon>Halarsenatibacter</taxon>
    </lineage>
</organism>
<dbReference type="EMBL" id="FNGO01000013">
    <property type="protein sequence ID" value="SDL97415.1"/>
    <property type="molecule type" value="Genomic_DNA"/>
</dbReference>
<proteinExistence type="predicted"/>
<dbReference type="GO" id="GO:0004803">
    <property type="term" value="F:transposase activity"/>
    <property type="evidence" value="ECO:0007669"/>
    <property type="project" value="InterPro"/>
</dbReference>
<dbReference type="Proteomes" id="UP000199476">
    <property type="component" value="Unassembled WGS sequence"/>
</dbReference>
<feature type="domain" description="Transposase IS4-like" evidence="1">
    <location>
        <begin position="57"/>
        <end position="287"/>
    </location>
</feature>
<gene>
    <name evidence="2" type="ORF">SAMN04488692_1131</name>
</gene>
<evidence type="ECO:0000313" key="3">
    <source>
        <dbReference type="Proteomes" id="UP000199476"/>
    </source>
</evidence>
<feature type="non-terminal residue" evidence="2">
    <location>
        <position position="1"/>
    </location>
</feature>
<accession>A0A1G9PGY8</accession>
<sequence>LIDDFGEVMAVDGKAVESFANPHDYDKEELKKRKGDRRSDLEANWGVKKYECEDEDGNTYEELKSWFGYKIHLLIDAEYELPINFTVTQASAGEEPQAHKLVEDTAEKHSELMENCRHLLGDKGYDDGKLSKKLYDEHEIKPIIDIRNMWEGEGTRILPGWNNIVYDYKASVYCYDPATGVRREMAYGGFEKKRETLKYRCPARHYGCDCKGKKECSVSSSIRISLSEDKRRFTPVARSSYKWERISNKRSAVERVNSRLEGPLGFSEHTVRGLKKMKLKTGLSLLIMLAMAVGRIKEGQRNKIRSLVQAA</sequence>
<dbReference type="RefSeq" id="WP_089760459.1">
    <property type="nucleotide sequence ID" value="NZ_FNGO01000013.1"/>
</dbReference>
<name>A0A1G9PGY8_9FIRM</name>
<dbReference type="GO" id="GO:0006313">
    <property type="term" value="P:DNA transposition"/>
    <property type="evidence" value="ECO:0007669"/>
    <property type="project" value="InterPro"/>
</dbReference>
<dbReference type="OrthoDB" id="5751230at2"/>
<evidence type="ECO:0000259" key="1">
    <source>
        <dbReference type="Pfam" id="PF01609"/>
    </source>
</evidence>